<evidence type="ECO:0000256" key="5">
    <source>
        <dbReference type="ARBA" id="ARBA00022490"/>
    </source>
</evidence>
<comment type="caution">
    <text evidence="18">The sequence shown here is derived from an EMBL/GenBank/DDBJ whole genome shotgun (WGS) entry which is preliminary data.</text>
</comment>
<evidence type="ECO:0000256" key="14">
    <source>
        <dbReference type="ARBA" id="ARBA00030984"/>
    </source>
</evidence>
<gene>
    <name evidence="17" type="ORF">ILEXP_LOCUS13117</name>
    <name evidence="18" type="ORF">ILEXP_LOCUS35754</name>
</gene>
<evidence type="ECO:0000256" key="10">
    <source>
        <dbReference type="ARBA" id="ARBA00022853"/>
    </source>
</evidence>
<dbReference type="GO" id="GO:0006281">
    <property type="term" value="P:DNA repair"/>
    <property type="evidence" value="ECO:0007669"/>
    <property type="project" value="UniProtKB-KW"/>
</dbReference>
<evidence type="ECO:0000256" key="7">
    <source>
        <dbReference type="ARBA" id="ARBA00022763"/>
    </source>
</evidence>
<comment type="similarity">
    <text evidence="3">Belongs to the BABAM1 family.</text>
</comment>
<evidence type="ECO:0000256" key="2">
    <source>
        <dbReference type="ARBA" id="ARBA00004496"/>
    </source>
</evidence>
<accession>A0ABC8TAT9</accession>
<evidence type="ECO:0000313" key="17">
    <source>
        <dbReference type="EMBL" id="CAK9145313.1"/>
    </source>
</evidence>
<keyword evidence="13" id="KW-0131">Cell cycle</keyword>
<keyword evidence="10" id="KW-0156">Chromatin regulator</keyword>
<evidence type="ECO:0000256" key="4">
    <source>
        <dbReference type="ARBA" id="ARBA00019437"/>
    </source>
</evidence>
<evidence type="ECO:0000313" key="19">
    <source>
        <dbReference type="Proteomes" id="UP001642360"/>
    </source>
</evidence>
<keyword evidence="8" id="KW-0498">Mitosis</keyword>
<organism evidence="18 19">
    <name type="scientific">Ilex paraguariensis</name>
    <name type="common">yerba mate</name>
    <dbReference type="NCBI Taxonomy" id="185542"/>
    <lineage>
        <taxon>Eukaryota</taxon>
        <taxon>Viridiplantae</taxon>
        <taxon>Streptophyta</taxon>
        <taxon>Embryophyta</taxon>
        <taxon>Tracheophyta</taxon>
        <taxon>Spermatophyta</taxon>
        <taxon>Magnoliopsida</taxon>
        <taxon>eudicotyledons</taxon>
        <taxon>Gunneridae</taxon>
        <taxon>Pentapetalae</taxon>
        <taxon>asterids</taxon>
        <taxon>campanulids</taxon>
        <taxon>Aquifoliales</taxon>
        <taxon>Aquifoliaceae</taxon>
        <taxon>Ilex</taxon>
    </lineage>
</organism>
<dbReference type="EMBL" id="CAUOFW020001473">
    <property type="protein sequence ID" value="CAK9145313.1"/>
    <property type="molecule type" value="Genomic_DNA"/>
</dbReference>
<keyword evidence="5" id="KW-0963">Cytoplasm</keyword>
<reference evidence="18 19" key="1">
    <citation type="submission" date="2024-02" db="EMBL/GenBank/DDBJ databases">
        <authorList>
            <person name="Vignale AGUSTIN F."/>
            <person name="Sosa J E."/>
            <person name="Modenutti C."/>
        </authorList>
    </citation>
    <scope>NUCLEOTIDE SEQUENCE [LARGE SCALE GENOMIC DNA]</scope>
</reference>
<comment type="subcellular location">
    <subcellularLocation>
        <location evidence="2">Cytoplasm</location>
    </subcellularLocation>
    <subcellularLocation>
        <location evidence="1">Nucleus</location>
    </subcellularLocation>
</comment>
<dbReference type="InterPro" id="IPR026126">
    <property type="entry name" value="BABAM1"/>
</dbReference>
<evidence type="ECO:0000256" key="8">
    <source>
        <dbReference type="ARBA" id="ARBA00022776"/>
    </source>
</evidence>
<keyword evidence="9" id="KW-0833">Ubl conjugation pathway</keyword>
<name>A0ABC8TAT9_9AQUA</name>
<dbReference type="CDD" id="cd21502">
    <property type="entry name" value="vWA_BABAM1"/>
    <property type="match status" value="1"/>
</dbReference>
<dbReference type="GO" id="GO:0006325">
    <property type="term" value="P:chromatin organization"/>
    <property type="evidence" value="ECO:0007669"/>
    <property type="project" value="UniProtKB-KW"/>
</dbReference>
<evidence type="ECO:0000256" key="3">
    <source>
        <dbReference type="ARBA" id="ARBA00010809"/>
    </source>
</evidence>
<keyword evidence="19" id="KW-1185">Reference proteome</keyword>
<proteinExistence type="inferred from homology"/>
<keyword evidence="11" id="KW-0234">DNA repair</keyword>
<dbReference type="Proteomes" id="UP001642360">
    <property type="component" value="Unassembled WGS sequence"/>
</dbReference>
<sequence length="260" mass="29083">MEIIEGHRSTPPSGRYTLQPSPFSSEDILFCIDVNTESLVEMKVTGPNGRPFTRLDTMKQAILLFINAKLAINPDHRFAFAALGKSASWLRKEFSSEVESAMAAFRGISVDSSSGHVDLTQLFRVAAHEAKKSRAQNRIFRVILLYCRSSVAPQHQWPATQRLFTLDVIYLHDKPGPDNCPQKVYDALVEALEHVSEYEGYIFESGQGLTRVLFRYMCVLLSHPQQRCVQDDVDIPKSLTKKSPAADSAPAEENVPVTSQ</sequence>
<evidence type="ECO:0000256" key="15">
    <source>
        <dbReference type="ARBA" id="ARBA00031038"/>
    </source>
</evidence>
<dbReference type="SUPFAM" id="SSF53300">
    <property type="entry name" value="vWA-like"/>
    <property type="match status" value="1"/>
</dbReference>
<dbReference type="GO" id="GO:0005634">
    <property type="term" value="C:nucleus"/>
    <property type="evidence" value="ECO:0007669"/>
    <property type="project" value="UniProtKB-SubCell"/>
</dbReference>
<evidence type="ECO:0000256" key="13">
    <source>
        <dbReference type="ARBA" id="ARBA00023306"/>
    </source>
</evidence>
<dbReference type="InterPro" id="IPR036465">
    <property type="entry name" value="vWFA_dom_sf"/>
</dbReference>
<feature type="region of interest" description="Disordered" evidence="16">
    <location>
        <begin position="239"/>
        <end position="260"/>
    </location>
</feature>
<dbReference type="Gene3D" id="3.40.50.410">
    <property type="entry name" value="von Willebrand factor, type A domain"/>
    <property type="match status" value="1"/>
</dbReference>
<evidence type="ECO:0000313" key="18">
    <source>
        <dbReference type="EMBL" id="CAK9166532.1"/>
    </source>
</evidence>
<protein>
    <recommendedName>
        <fullName evidence="4">BRISC and BRCA1-A complex member 1</fullName>
    </recommendedName>
    <alternativeName>
        <fullName evidence="14">Mediator of RAP80 interactions and targeting subunit of 40 kDa</fullName>
    </alternativeName>
    <alternativeName>
        <fullName evidence="15">New component of the BRCA1-A complex</fullName>
    </alternativeName>
</protein>
<dbReference type="PANTHER" id="PTHR15660">
    <property type="entry name" value="BRISC AND BRCA1-A COMPLEX MEMBER 1"/>
    <property type="match status" value="1"/>
</dbReference>
<evidence type="ECO:0000256" key="1">
    <source>
        <dbReference type="ARBA" id="ARBA00004123"/>
    </source>
</evidence>
<dbReference type="PANTHER" id="PTHR15660:SF1">
    <property type="entry name" value="BRISC AND BRCA1-A COMPLEX MEMBER 1"/>
    <property type="match status" value="1"/>
</dbReference>
<evidence type="ECO:0000256" key="12">
    <source>
        <dbReference type="ARBA" id="ARBA00023242"/>
    </source>
</evidence>
<keyword evidence="7" id="KW-0227">DNA damage</keyword>
<dbReference type="GO" id="GO:0051301">
    <property type="term" value="P:cell division"/>
    <property type="evidence" value="ECO:0007669"/>
    <property type="project" value="UniProtKB-KW"/>
</dbReference>
<evidence type="ECO:0000256" key="6">
    <source>
        <dbReference type="ARBA" id="ARBA00022618"/>
    </source>
</evidence>
<keyword evidence="12" id="KW-0539">Nucleus</keyword>
<keyword evidence="6" id="KW-0132">Cell division</keyword>
<evidence type="ECO:0000256" key="9">
    <source>
        <dbReference type="ARBA" id="ARBA00022786"/>
    </source>
</evidence>
<dbReference type="AlphaFoldDB" id="A0ABC8TAT9"/>
<evidence type="ECO:0000256" key="16">
    <source>
        <dbReference type="SAM" id="MobiDB-lite"/>
    </source>
</evidence>
<dbReference type="EMBL" id="CAUOFW020004615">
    <property type="protein sequence ID" value="CAK9166532.1"/>
    <property type="molecule type" value="Genomic_DNA"/>
</dbReference>
<dbReference type="GO" id="GO:0005737">
    <property type="term" value="C:cytoplasm"/>
    <property type="evidence" value="ECO:0007669"/>
    <property type="project" value="UniProtKB-SubCell"/>
</dbReference>
<evidence type="ECO:0000256" key="11">
    <source>
        <dbReference type="ARBA" id="ARBA00023204"/>
    </source>
</evidence>